<dbReference type="InterPro" id="IPR003879">
    <property type="entry name" value="Butyrophylin_SPRY"/>
</dbReference>
<reference evidence="8" key="1">
    <citation type="submission" date="2009-11" db="EMBL/GenBank/DDBJ databases">
        <authorList>
            <consortium name="Porcine genome sequencing project"/>
        </authorList>
    </citation>
    <scope>NUCLEOTIDE SEQUENCE [LARGE SCALE GENOMIC DNA]</scope>
    <source>
        <strain evidence="8">Duroc</strain>
    </source>
</reference>
<reference evidence="6" key="2">
    <citation type="journal article" date="2019" name="PeerJ">
        <title>Genes of the pig, Sus scrofa, reconstructed with EvidentialGene.</title>
        <authorList>
            <person name="Gilbert D.G."/>
        </authorList>
    </citation>
    <scope>NUCLEOTIDE SEQUENCE</scope>
</reference>
<keyword evidence="4" id="KW-1133">Transmembrane helix</keyword>
<dbReference type="Proteomes" id="UP000008227">
    <property type="component" value="Chromosome 7"/>
</dbReference>
<keyword evidence="8" id="KW-1185">Reference proteome</keyword>
<evidence type="ECO:0007829" key="9">
    <source>
        <dbReference type="PeptideAtlas" id="A0A5G2RFU7"/>
    </source>
</evidence>
<dbReference type="Pfam" id="PF00622">
    <property type="entry name" value="SPRY"/>
    <property type="match status" value="1"/>
</dbReference>
<evidence type="ECO:0000259" key="5">
    <source>
        <dbReference type="PROSITE" id="PS50188"/>
    </source>
</evidence>
<dbReference type="InterPro" id="IPR050143">
    <property type="entry name" value="TRIM/RBCC"/>
</dbReference>
<evidence type="ECO:0000313" key="7">
    <source>
        <dbReference type="Ensembl" id="ENSSSCP00000069964.1"/>
    </source>
</evidence>
<dbReference type="GeneTree" id="ENSGT00940000153527"/>
<accession>A0A5G2RFU7</accession>
<organism evidence="7 8">
    <name type="scientific">Sus scrofa</name>
    <name type="common">Pig</name>
    <dbReference type="NCBI Taxonomy" id="9823"/>
    <lineage>
        <taxon>Eukaryota</taxon>
        <taxon>Metazoa</taxon>
        <taxon>Chordata</taxon>
        <taxon>Craniata</taxon>
        <taxon>Vertebrata</taxon>
        <taxon>Euteleostomi</taxon>
        <taxon>Mammalia</taxon>
        <taxon>Eutheria</taxon>
        <taxon>Laurasiatheria</taxon>
        <taxon>Artiodactyla</taxon>
        <taxon>Suina</taxon>
        <taxon>Suidae</taxon>
        <taxon>Sus</taxon>
    </lineage>
</organism>
<dbReference type="KEGG" id="ssc:102158214"/>
<evidence type="ECO:0000256" key="1">
    <source>
        <dbReference type="ARBA" id="ARBA00004167"/>
    </source>
</evidence>
<dbReference type="InterPro" id="IPR003877">
    <property type="entry name" value="SPRY_dom"/>
</dbReference>
<name>A0A5G2RFU7_PIG</name>
<protein>
    <submittedName>
        <fullName evidence="6">Butyrophilin subfamily 1 member A1 isoform X1</fullName>
    </submittedName>
</protein>
<dbReference type="AlphaFoldDB" id="A0A5G2RFU7"/>
<keyword evidence="3" id="KW-0325">Glycoprotein</keyword>
<keyword evidence="4" id="KW-0812">Transmembrane</keyword>
<dbReference type="SMART" id="SM00449">
    <property type="entry name" value="SPRY"/>
    <property type="match status" value="1"/>
</dbReference>
<dbReference type="InterPro" id="IPR006574">
    <property type="entry name" value="PRY"/>
</dbReference>
<dbReference type="InterPro" id="IPR001870">
    <property type="entry name" value="B30.2/SPRY"/>
</dbReference>
<dbReference type="PROSITE" id="PS50188">
    <property type="entry name" value="B302_SPRY"/>
    <property type="match status" value="1"/>
</dbReference>
<dbReference type="Ensembl" id="ENSSSCT00000080762.2">
    <property type="protein sequence ID" value="ENSSSCP00000069964.1"/>
    <property type="gene ID" value="ENSSSCG00000033414.3"/>
</dbReference>
<dbReference type="InterPro" id="IPR037958">
    <property type="entry name" value="SPRY/PRY_BTN1/2"/>
</dbReference>
<dbReference type="RefSeq" id="XP_013833132.1">
    <property type="nucleotide sequence ID" value="XM_013977678.2"/>
</dbReference>
<keyword evidence="2" id="KW-1015">Disulfide bond</keyword>
<keyword evidence="9" id="KW-1267">Proteomics identification</keyword>
<dbReference type="CDD" id="cd15819">
    <property type="entry name" value="SPRY_PRY_BTN1_2"/>
    <property type="match status" value="1"/>
</dbReference>
<feature type="domain" description="B30.2/SPRY" evidence="5">
    <location>
        <begin position="97"/>
        <end position="289"/>
    </location>
</feature>
<evidence type="ECO:0000256" key="3">
    <source>
        <dbReference type="ARBA" id="ARBA00023180"/>
    </source>
</evidence>
<dbReference type="PaxDb" id="9823-ENSSSCP00000027530"/>
<evidence type="ECO:0000313" key="6">
    <source>
        <dbReference type="EMBL" id="HCZ90716.1"/>
    </source>
</evidence>
<dbReference type="GeneID" id="102158214"/>
<dbReference type="InterPro" id="IPR043136">
    <property type="entry name" value="B30.2/SPRY_sf"/>
</dbReference>
<evidence type="ECO:0000256" key="4">
    <source>
        <dbReference type="SAM" id="Phobius"/>
    </source>
</evidence>
<dbReference type="PANTHER" id="PTHR24103">
    <property type="entry name" value="E3 UBIQUITIN-PROTEIN LIGASE TRIM"/>
    <property type="match status" value="1"/>
</dbReference>
<sequence>MSWFQRLFTNSGEEELQKKVEELQKKVEESTLFYHRVLFSGFTIGSAVLLYMYLKNADTEQKKEELQKKVEKSNFFNLVFFLSFVIGAALLLYKYFKKADTEQKKDWRKEEFKAVNVILDAATAHPALLLSKNGRRVTWKGTGQDLPRSTQRFNSIPYVLGHLSICSGKSHWEVEVGNASCWDLGICRDNVTKKEEFTMSPQKGFWVIRLCDGDYWALTSSVTLLTLKEKPLKVGIFLDYEAGYVSFYNMTDGSHIFSFSQNKFSGVLKPFFRLWSSDSGFLTICPGEE</sequence>
<dbReference type="Pfam" id="PF13765">
    <property type="entry name" value="PRY"/>
    <property type="match status" value="1"/>
</dbReference>
<dbReference type="PRINTS" id="PR01407">
    <property type="entry name" value="BUTYPHLNCDUF"/>
</dbReference>
<feature type="transmembrane region" description="Helical" evidence="4">
    <location>
        <begin position="75"/>
        <end position="96"/>
    </location>
</feature>
<proteinExistence type="evidence at protein level"/>
<dbReference type="ExpressionAtlas" id="A0A5G2RFU7">
    <property type="expression patterns" value="baseline"/>
</dbReference>
<dbReference type="InterPro" id="IPR013320">
    <property type="entry name" value="ConA-like_dom_sf"/>
</dbReference>
<dbReference type="EMBL" id="DQIR01035241">
    <property type="protein sequence ID" value="HCZ90716.1"/>
    <property type="molecule type" value="Transcribed_RNA"/>
</dbReference>
<evidence type="ECO:0000256" key="2">
    <source>
        <dbReference type="ARBA" id="ARBA00023157"/>
    </source>
</evidence>
<comment type="subcellular location">
    <subcellularLocation>
        <location evidence="1">Membrane</location>
        <topology evidence="1">Single-pass membrane protein</topology>
    </subcellularLocation>
</comment>
<dbReference type="Bgee" id="ENSSSCG00000033414">
    <property type="expression patterns" value="Expressed in ileum and 5 other cell types or tissues"/>
</dbReference>
<dbReference type="SMR" id="A0A5G2RFU7"/>
<dbReference type="OMA" id="SGKSHWE"/>
<reference evidence="7" key="4">
    <citation type="submission" date="2025-05" db="UniProtKB">
        <authorList>
            <consortium name="Ensembl"/>
        </authorList>
    </citation>
    <scope>IDENTIFICATION</scope>
</reference>
<gene>
    <name evidence="7" type="primary">LOC102158214</name>
</gene>
<reference evidence="7" key="3">
    <citation type="journal article" date="2020" name="Gigascience">
        <title>An improved pig reference genome sequence to enable pig genetics and genomics research.</title>
        <authorList>
            <person name="Warr A."/>
            <person name="Affara N."/>
            <person name="Aken B."/>
            <person name="Beiki H."/>
            <person name="Bickhart D.M."/>
            <person name="Billis K."/>
            <person name="Chow W."/>
            <person name="Eory L."/>
            <person name="Finlayson H.A."/>
            <person name="Flicek P."/>
            <person name="Giron C.G."/>
            <person name="Griffin D.K."/>
            <person name="Hall R."/>
            <person name="Hannum G."/>
            <person name="Hourlier T."/>
            <person name="Howe K."/>
            <person name="Hume D.A."/>
            <person name="Izuogu O."/>
            <person name="Kim K."/>
            <person name="Koren S."/>
            <person name="Liu H."/>
            <person name="Manchanda N."/>
            <person name="Martin F.J."/>
            <person name="Nonneman D.J."/>
            <person name="O'Connor R.E."/>
            <person name="Phillippy A.M."/>
            <person name="Rohrer G.A."/>
            <person name="Rosen B.D."/>
            <person name="Rund L.A."/>
            <person name="Sargent C.A."/>
            <person name="Schook L.B."/>
            <person name="Schroeder S.G."/>
            <person name="Schwartz A.S."/>
            <person name="Skinner B.M."/>
            <person name="Talbot R."/>
            <person name="Tseng E."/>
            <person name="Tuggle C.K."/>
            <person name="Watson M."/>
            <person name="Smith T.P.L."/>
            <person name="Archibald A.L."/>
        </authorList>
    </citation>
    <scope>NUCLEOTIDE SEQUENCE [LARGE SCALE GENOMIC DNA]</scope>
    <source>
        <strain evidence="7">Duroc</strain>
    </source>
</reference>
<dbReference type="FunFam" id="2.60.120.920:FF:000004">
    <property type="entry name" value="Butyrophilin subfamily 1 member A1"/>
    <property type="match status" value="1"/>
</dbReference>
<dbReference type="SUPFAM" id="SSF49899">
    <property type="entry name" value="Concanavalin A-like lectins/glucanases"/>
    <property type="match status" value="1"/>
</dbReference>
<keyword evidence="4" id="KW-0472">Membrane</keyword>
<evidence type="ECO:0000313" key="8">
    <source>
        <dbReference type="Proteomes" id="UP000008227"/>
    </source>
</evidence>
<dbReference type="OrthoDB" id="6105938at2759"/>
<dbReference type="Gene3D" id="2.60.120.920">
    <property type="match status" value="1"/>
</dbReference>
<dbReference type="GO" id="GO:0016020">
    <property type="term" value="C:membrane"/>
    <property type="evidence" value="ECO:0007669"/>
    <property type="project" value="UniProtKB-SubCell"/>
</dbReference>
<feature type="transmembrane region" description="Helical" evidence="4">
    <location>
        <begin position="33"/>
        <end position="54"/>
    </location>
</feature>
<dbReference type="SMART" id="SM00589">
    <property type="entry name" value="PRY"/>
    <property type="match status" value="1"/>
</dbReference>